<dbReference type="GO" id="GO:0022857">
    <property type="term" value="F:transmembrane transporter activity"/>
    <property type="evidence" value="ECO:0007669"/>
    <property type="project" value="InterPro"/>
</dbReference>
<evidence type="ECO:0000256" key="6">
    <source>
        <dbReference type="SAM" id="Phobius"/>
    </source>
</evidence>
<feature type="transmembrane region" description="Helical" evidence="6">
    <location>
        <begin position="221"/>
        <end position="244"/>
    </location>
</feature>
<dbReference type="InterPro" id="IPR011701">
    <property type="entry name" value="MFS"/>
</dbReference>
<evidence type="ECO:0000313" key="9">
    <source>
        <dbReference type="Proteomes" id="UP000434580"/>
    </source>
</evidence>
<feature type="transmembrane region" description="Helical" evidence="6">
    <location>
        <begin position="132"/>
        <end position="151"/>
    </location>
</feature>
<feature type="transmembrane region" description="Helical" evidence="6">
    <location>
        <begin position="286"/>
        <end position="305"/>
    </location>
</feature>
<dbReference type="SUPFAM" id="SSF103473">
    <property type="entry name" value="MFS general substrate transporter"/>
    <property type="match status" value="1"/>
</dbReference>
<evidence type="ECO:0000259" key="7">
    <source>
        <dbReference type="PROSITE" id="PS50850"/>
    </source>
</evidence>
<dbReference type="GO" id="GO:0016020">
    <property type="term" value="C:membrane"/>
    <property type="evidence" value="ECO:0007669"/>
    <property type="project" value="UniProtKB-SubCell"/>
</dbReference>
<proteinExistence type="predicted"/>
<evidence type="ECO:0000256" key="3">
    <source>
        <dbReference type="ARBA" id="ARBA00022692"/>
    </source>
</evidence>
<keyword evidence="5 6" id="KW-0472">Membrane</keyword>
<evidence type="ECO:0000256" key="4">
    <source>
        <dbReference type="ARBA" id="ARBA00022989"/>
    </source>
</evidence>
<dbReference type="AlphaFoldDB" id="A0A5S9N0B9"/>
<keyword evidence="3 6" id="KW-0812">Transmembrane</keyword>
<feature type="transmembrane region" description="Helical" evidence="6">
    <location>
        <begin position="163"/>
        <end position="181"/>
    </location>
</feature>
<dbReference type="InterPro" id="IPR036259">
    <property type="entry name" value="MFS_trans_sf"/>
</dbReference>
<dbReference type="EMBL" id="CACSII010000001">
    <property type="protein sequence ID" value="CAA0081778.1"/>
    <property type="molecule type" value="Genomic_DNA"/>
</dbReference>
<feature type="transmembrane region" description="Helical" evidence="6">
    <location>
        <begin position="70"/>
        <end position="88"/>
    </location>
</feature>
<dbReference type="Gene3D" id="1.20.1250.20">
    <property type="entry name" value="MFS general substrate transporter like domains"/>
    <property type="match status" value="1"/>
</dbReference>
<feature type="transmembrane region" description="Helical" evidence="6">
    <location>
        <begin position="256"/>
        <end position="274"/>
    </location>
</feature>
<feature type="transmembrane region" description="Helical" evidence="6">
    <location>
        <begin position="348"/>
        <end position="371"/>
    </location>
</feature>
<evidence type="ECO:0000256" key="5">
    <source>
        <dbReference type="ARBA" id="ARBA00023136"/>
    </source>
</evidence>
<feature type="transmembrane region" description="Helical" evidence="6">
    <location>
        <begin position="100"/>
        <end position="120"/>
    </location>
</feature>
<dbReference type="Pfam" id="PF07690">
    <property type="entry name" value="MFS_1"/>
    <property type="match status" value="1"/>
</dbReference>
<dbReference type="Proteomes" id="UP000434580">
    <property type="component" value="Unassembled WGS sequence"/>
</dbReference>
<dbReference type="PANTHER" id="PTHR23504:SF15">
    <property type="entry name" value="MAJOR FACILITATOR SUPERFAMILY (MFS) PROFILE DOMAIN-CONTAINING PROTEIN"/>
    <property type="match status" value="1"/>
</dbReference>
<evidence type="ECO:0000256" key="2">
    <source>
        <dbReference type="ARBA" id="ARBA00022448"/>
    </source>
</evidence>
<feature type="domain" description="Major facilitator superfamily (MFS) profile" evidence="7">
    <location>
        <begin position="1"/>
        <end position="400"/>
    </location>
</feature>
<organism evidence="8 9">
    <name type="scientific">BD1-7 clade bacterium</name>
    <dbReference type="NCBI Taxonomy" id="2029982"/>
    <lineage>
        <taxon>Bacteria</taxon>
        <taxon>Pseudomonadati</taxon>
        <taxon>Pseudomonadota</taxon>
        <taxon>Gammaproteobacteria</taxon>
        <taxon>Cellvibrionales</taxon>
        <taxon>Spongiibacteraceae</taxon>
        <taxon>BD1-7 clade</taxon>
    </lineage>
</organism>
<gene>
    <name evidence="8" type="primary">tetA_1</name>
    <name evidence="8" type="ORF">DPBNPPHM_00387</name>
</gene>
<sequence length="410" mass="43449">MTAAQRWVLLGIAAIDAGAASMLLPILPYLGKATGISLHMVALCLAVYPIAGLIGAIWLGRLADQKGIRLVLIVSSLCACFGFSLLLLKPGVVTFVIARALNGIGTFTIISIQAAVSTAVEDHALARTMARLAVAAGAGGIGGRALGSFLAGNGAELQLVEPVFAALVVSVIALVSVLVGARSIAFVDNERSAVKTDRGSFFRLAQERVAYLQENRRLTRVIALTSIFSLVSSVTVALLPAWLFDRGLVHSARGMMPVYVVPACTYIFFQLLLATRLTRWLSFRELLVFAFSLYAAGILVVVIGYSRWQLAAVLCGFVMNSLATAILVPVLQALTYEYSQKKTLMSDLGLTAAFARIFTALGVAIAGPLYFVSPDQPYWFAFVAIVIALLVSLLGPPIGKLADSGGTHES</sequence>
<keyword evidence="4 6" id="KW-1133">Transmembrane helix</keyword>
<reference evidence="8 9" key="1">
    <citation type="submission" date="2019-11" db="EMBL/GenBank/DDBJ databases">
        <authorList>
            <person name="Holert J."/>
        </authorList>
    </citation>
    <scope>NUCLEOTIDE SEQUENCE [LARGE SCALE GENOMIC DNA]</scope>
    <source>
        <strain evidence="8">BC5_2</strain>
    </source>
</reference>
<dbReference type="InterPro" id="IPR020846">
    <property type="entry name" value="MFS_dom"/>
</dbReference>
<dbReference type="PROSITE" id="PS50850">
    <property type="entry name" value="MFS"/>
    <property type="match status" value="1"/>
</dbReference>
<name>A0A5S9N0B9_9GAMM</name>
<feature type="transmembrane region" description="Helical" evidence="6">
    <location>
        <begin position="311"/>
        <end position="336"/>
    </location>
</feature>
<feature type="transmembrane region" description="Helical" evidence="6">
    <location>
        <begin position="377"/>
        <end position="395"/>
    </location>
</feature>
<evidence type="ECO:0000313" key="8">
    <source>
        <dbReference type="EMBL" id="CAA0081778.1"/>
    </source>
</evidence>
<protein>
    <submittedName>
        <fullName evidence="8">Tetracycline resistance protein, class B</fullName>
    </submittedName>
</protein>
<evidence type="ECO:0000256" key="1">
    <source>
        <dbReference type="ARBA" id="ARBA00004141"/>
    </source>
</evidence>
<comment type="subcellular location">
    <subcellularLocation>
        <location evidence="1">Membrane</location>
        <topology evidence="1">Multi-pass membrane protein</topology>
    </subcellularLocation>
</comment>
<feature type="transmembrane region" description="Helical" evidence="6">
    <location>
        <begin position="7"/>
        <end position="30"/>
    </location>
</feature>
<feature type="transmembrane region" description="Helical" evidence="6">
    <location>
        <begin position="36"/>
        <end position="58"/>
    </location>
</feature>
<dbReference type="OrthoDB" id="9788453at2"/>
<accession>A0A5S9N0B9</accession>
<dbReference type="PANTHER" id="PTHR23504">
    <property type="entry name" value="MAJOR FACILITATOR SUPERFAMILY DOMAIN-CONTAINING PROTEIN 10"/>
    <property type="match status" value="1"/>
</dbReference>
<keyword evidence="2" id="KW-0813">Transport</keyword>